<feature type="region of interest" description="Disordered" evidence="1">
    <location>
        <begin position="46"/>
        <end position="87"/>
    </location>
</feature>
<name>A0A645II11_9ZZZZ</name>
<feature type="compositionally biased region" description="Gly residues" evidence="1">
    <location>
        <begin position="54"/>
        <end position="70"/>
    </location>
</feature>
<evidence type="ECO:0000256" key="1">
    <source>
        <dbReference type="SAM" id="MobiDB-lite"/>
    </source>
</evidence>
<dbReference type="EMBL" id="VSSQ01115204">
    <property type="protein sequence ID" value="MPN50750.1"/>
    <property type="molecule type" value="Genomic_DNA"/>
</dbReference>
<accession>A0A645II11</accession>
<evidence type="ECO:0000313" key="2">
    <source>
        <dbReference type="EMBL" id="MPN50750.1"/>
    </source>
</evidence>
<protein>
    <submittedName>
        <fullName evidence="2">Uncharacterized protein</fullName>
    </submittedName>
</protein>
<reference evidence="2" key="1">
    <citation type="submission" date="2019-08" db="EMBL/GenBank/DDBJ databases">
        <authorList>
            <person name="Kucharzyk K."/>
            <person name="Murdoch R.W."/>
            <person name="Higgins S."/>
            <person name="Loffler F."/>
        </authorList>
    </citation>
    <scope>NUCLEOTIDE SEQUENCE</scope>
</reference>
<gene>
    <name evidence="2" type="ORF">SDC9_198383</name>
</gene>
<organism evidence="2">
    <name type="scientific">bioreactor metagenome</name>
    <dbReference type="NCBI Taxonomy" id="1076179"/>
    <lineage>
        <taxon>unclassified sequences</taxon>
        <taxon>metagenomes</taxon>
        <taxon>ecological metagenomes</taxon>
    </lineage>
</organism>
<sequence length="87" mass="9343">MTQDELKSSLLEERTKSIDDAVKKGTITKEEGETLKSKLNTNIQNCTGNFGERQGVGQGKGRGQGRGMMGNGQSRGCITVPSNEVVK</sequence>
<comment type="caution">
    <text evidence="2">The sequence shown here is derived from an EMBL/GenBank/DDBJ whole genome shotgun (WGS) entry which is preliminary data.</text>
</comment>
<dbReference type="AlphaFoldDB" id="A0A645II11"/>
<feature type="region of interest" description="Disordered" evidence="1">
    <location>
        <begin position="1"/>
        <end position="22"/>
    </location>
</feature>
<proteinExistence type="predicted"/>